<proteinExistence type="predicted"/>
<evidence type="ECO:0000256" key="2">
    <source>
        <dbReference type="ARBA" id="ARBA00022692"/>
    </source>
</evidence>
<keyword evidence="4" id="KW-0472">Membrane</keyword>
<evidence type="ECO:0000256" key="1">
    <source>
        <dbReference type="ARBA" id="ARBA00004370"/>
    </source>
</evidence>
<name>A0AAU9VC38_EUPED</name>
<keyword evidence="2" id="KW-0812">Transmembrane</keyword>
<evidence type="ECO:0000313" key="7">
    <source>
        <dbReference type="Proteomes" id="UP001153954"/>
    </source>
</evidence>
<keyword evidence="3" id="KW-1133">Transmembrane helix</keyword>
<sequence>MSVDRYLAITQSLRQPWMPSRRGACSLLVALWLVSLAIFAPLLAVAAVETVMVPMLSRTRNGSSLTRPHIDPDLGKRYGYDEPTLCSPQRGEEIDEAWFGEVRADHHGPYLYKITGHPDHFQTKEVYIPQVG</sequence>
<protein>
    <recommendedName>
        <fullName evidence="5">G-protein coupled receptors family 1 profile domain-containing protein</fullName>
    </recommendedName>
</protein>
<dbReference type="Proteomes" id="UP001153954">
    <property type="component" value="Unassembled WGS sequence"/>
</dbReference>
<comment type="subcellular location">
    <subcellularLocation>
        <location evidence="1">Membrane</location>
    </subcellularLocation>
</comment>
<dbReference type="Gene3D" id="1.20.1070.10">
    <property type="entry name" value="Rhodopsin 7-helix transmembrane proteins"/>
    <property type="match status" value="1"/>
</dbReference>
<reference evidence="6" key="1">
    <citation type="submission" date="2022-03" db="EMBL/GenBank/DDBJ databases">
        <authorList>
            <person name="Tunstrom K."/>
        </authorList>
    </citation>
    <scope>NUCLEOTIDE SEQUENCE</scope>
</reference>
<accession>A0AAU9VC38</accession>
<dbReference type="SUPFAM" id="SSF81321">
    <property type="entry name" value="Family A G protein-coupled receptor-like"/>
    <property type="match status" value="1"/>
</dbReference>
<feature type="domain" description="G-protein coupled receptors family 1 profile" evidence="5">
    <location>
        <begin position="1"/>
        <end position="43"/>
    </location>
</feature>
<dbReference type="InterPro" id="IPR017452">
    <property type="entry name" value="GPCR_Rhodpsn_7TM"/>
</dbReference>
<gene>
    <name evidence="6" type="ORF">EEDITHA_LOCUS20947</name>
</gene>
<comment type="caution">
    <text evidence="6">The sequence shown here is derived from an EMBL/GenBank/DDBJ whole genome shotgun (WGS) entry which is preliminary data.</text>
</comment>
<evidence type="ECO:0000256" key="3">
    <source>
        <dbReference type="ARBA" id="ARBA00022989"/>
    </source>
</evidence>
<dbReference type="PROSITE" id="PS50262">
    <property type="entry name" value="G_PROTEIN_RECEP_F1_2"/>
    <property type="match status" value="1"/>
</dbReference>
<dbReference type="GO" id="GO:0016020">
    <property type="term" value="C:membrane"/>
    <property type="evidence" value="ECO:0007669"/>
    <property type="project" value="UniProtKB-SubCell"/>
</dbReference>
<keyword evidence="7" id="KW-1185">Reference proteome</keyword>
<dbReference type="AlphaFoldDB" id="A0AAU9VC38"/>
<organism evidence="6 7">
    <name type="scientific">Euphydryas editha</name>
    <name type="common">Edith's checkerspot</name>
    <dbReference type="NCBI Taxonomy" id="104508"/>
    <lineage>
        <taxon>Eukaryota</taxon>
        <taxon>Metazoa</taxon>
        <taxon>Ecdysozoa</taxon>
        <taxon>Arthropoda</taxon>
        <taxon>Hexapoda</taxon>
        <taxon>Insecta</taxon>
        <taxon>Pterygota</taxon>
        <taxon>Neoptera</taxon>
        <taxon>Endopterygota</taxon>
        <taxon>Lepidoptera</taxon>
        <taxon>Glossata</taxon>
        <taxon>Ditrysia</taxon>
        <taxon>Papilionoidea</taxon>
        <taxon>Nymphalidae</taxon>
        <taxon>Nymphalinae</taxon>
        <taxon>Euphydryas</taxon>
    </lineage>
</organism>
<dbReference type="EMBL" id="CAKOGL010000030">
    <property type="protein sequence ID" value="CAH2106866.1"/>
    <property type="molecule type" value="Genomic_DNA"/>
</dbReference>
<evidence type="ECO:0000313" key="6">
    <source>
        <dbReference type="EMBL" id="CAH2106866.1"/>
    </source>
</evidence>
<evidence type="ECO:0000256" key="4">
    <source>
        <dbReference type="ARBA" id="ARBA00023136"/>
    </source>
</evidence>
<evidence type="ECO:0000259" key="5">
    <source>
        <dbReference type="PROSITE" id="PS50262"/>
    </source>
</evidence>